<keyword evidence="2" id="KW-1185">Reference proteome</keyword>
<dbReference type="STRING" id="40578.Xbed_01934"/>
<comment type="caution">
    <text evidence="1">The sequence shown here is derived from an EMBL/GenBank/DDBJ whole genome shotgun (WGS) entry which is preliminary data.</text>
</comment>
<proteinExistence type="predicted"/>
<organism evidence="1 2">
    <name type="scientific">Xenorhabdus beddingii</name>
    <dbReference type="NCBI Taxonomy" id="40578"/>
    <lineage>
        <taxon>Bacteria</taxon>
        <taxon>Pseudomonadati</taxon>
        <taxon>Pseudomonadota</taxon>
        <taxon>Gammaproteobacteria</taxon>
        <taxon>Enterobacterales</taxon>
        <taxon>Morganellaceae</taxon>
        <taxon>Xenorhabdus</taxon>
    </lineage>
</organism>
<name>A0A1Y2SPP9_9GAMM</name>
<accession>A0A1Y2SPP9</accession>
<protein>
    <recommendedName>
        <fullName evidence="3">Inverse autotransporter beta-barrel domain-containing protein</fullName>
    </recommendedName>
</protein>
<evidence type="ECO:0008006" key="3">
    <source>
        <dbReference type="Google" id="ProtNLM"/>
    </source>
</evidence>
<dbReference type="AlphaFoldDB" id="A0A1Y2SPP9"/>
<gene>
    <name evidence="1" type="ORF">Xbed_01934</name>
</gene>
<dbReference type="OrthoDB" id="6448149at2"/>
<dbReference type="EMBL" id="MUBK01000013">
    <property type="protein sequence ID" value="OTA20003.1"/>
    <property type="molecule type" value="Genomic_DNA"/>
</dbReference>
<evidence type="ECO:0000313" key="1">
    <source>
        <dbReference type="EMBL" id="OTA20003.1"/>
    </source>
</evidence>
<evidence type="ECO:0000313" key="2">
    <source>
        <dbReference type="Proteomes" id="UP000194204"/>
    </source>
</evidence>
<dbReference type="RefSeq" id="WP_086112711.1">
    <property type="nucleotide sequence ID" value="NZ_CAWNHF010000035.1"/>
</dbReference>
<reference evidence="1 2" key="1">
    <citation type="submission" date="2017-01" db="EMBL/GenBank/DDBJ databases">
        <title>Deconstructing symbiosis and pathogenesis requirements using a combined genomic-metabolomic approach.</title>
        <authorList>
            <person name="Tobias N.J."/>
            <person name="Wolff H."/>
            <person name="Djahanschiri B."/>
            <person name="Ebersberger I."/>
            <person name="Bode H.B."/>
        </authorList>
    </citation>
    <scope>NUCLEOTIDE SEQUENCE [LARGE SCALE GENOMIC DNA]</scope>
    <source>
        <strain evidence="1 2">DSM 4764</strain>
    </source>
</reference>
<sequence>MAGTIEFSLPDNGDLIIGQEFLFTVILSSNENIDDLSTISFYNNKNITVPFGPIPLTLDHSKKTATATITLTVPNSVTENENIYFSVKTSSTGFPSKNLQSTARTIDSDSVRLHIDNPCLVIPISFTDSQIGSILTKIHTILRDKNGKSLSGVPVFIKSNITNQLKEINIYHADKTTKIEIHEFDNHQGIFINSDEEGKLEFYISPKKATSPIIQLSSTIPKSTDFKFANDPIFIFVDDFKDYRQPLNIVTAINDNIKSEGESKFWVDMSPCDDHKLGDFLLFFVNDEYKYYIRILSNNESEPCLKALPYFIFKKDEPSKLSYLLIKPSDNVIAKSSPTDVIYRGRKNQPWNDIDRTYEPCKVYSSFNVPIEQDGGINNQKVSNHEHNLGDAGLFVKITGTNDKTDNTKVKLGSEIILNLYINSSTRTITHSFKGNMPYQPDKSGGETAILTFGIPYDLLNNNLAFPYHDGEIYFDYQIGNDNDIDVTYGGIWSGHIVVF</sequence>
<dbReference type="Proteomes" id="UP000194204">
    <property type="component" value="Unassembled WGS sequence"/>
</dbReference>